<dbReference type="AlphaFoldDB" id="A0A3N4GWZ7"/>
<dbReference type="EMBL" id="RKMH01000016">
    <property type="protein sequence ID" value="RPA57514.1"/>
    <property type="molecule type" value="Genomic_DNA"/>
</dbReference>
<protein>
    <submittedName>
        <fullName evidence="1">Uncharacterized protein</fullName>
    </submittedName>
</protein>
<sequence length="246" mass="27971">MGWWGRVAFGARVSGQWRRGLVKKDLNCGAVGVDLRQVTDDGADYIARYLSKSTYDVAAKMGEEAALGLVTKAGRGRNQTPFELLYDLSESVSMRAWGIRTPRHWKVVADESEFLVVDMDTAEVRAAVPPGRWNLWWVWEQGSQRRRQLVWTHRQAALTERSVRWNMILDARGRERADDDIVGEGLGGYHLGEIAASEWYGKLAFRPSWLAELLEAAEDPDPNELSVWMQNRRIELTHGSRAKNTE</sequence>
<name>A0A3N4GWZ7_9ACTN</name>
<proteinExistence type="predicted"/>
<gene>
    <name evidence="1" type="ORF">EF294_18595</name>
</gene>
<dbReference type="Proteomes" id="UP000267536">
    <property type="component" value="Unassembled WGS sequence"/>
</dbReference>
<reference evidence="1 2" key="1">
    <citation type="submission" date="2018-11" db="EMBL/GenBank/DDBJ databases">
        <title>Draft genome sequence of Gordonia sp. RS15-1S isolated from rice stems.</title>
        <authorList>
            <person name="Muangham S."/>
        </authorList>
    </citation>
    <scope>NUCLEOTIDE SEQUENCE [LARGE SCALE GENOMIC DNA]</scope>
    <source>
        <strain evidence="1 2">RS15-1S</strain>
    </source>
</reference>
<accession>A0A3N4GWZ7</accession>
<organism evidence="1 2">
    <name type="scientific">Gordonia oryzae</name>
    <dbReference type="NCBI Taxonomy" id="2487349"/>
    <lineage>
        <taxon>Bacteria</taxon>
        <taxon>Bacillati</taxon>
        <taxon>Actinomycetota</taxon>
        <taxon>Actinomycetes</taxon>
        <taxon>Mycobacteriales</taxon>
        <taxon>Gordoniaceae</taxon>
        <taxon>Gordonia</taxon>
    </lineage>
</organism>
<comment type="caution">
    <text evidence="1">The sequence shown here is derived from an EMBL/GenBank/DDBJ whole genome shotgun (WGS) entry which is preliminary data.</text>
</comment>
<keyword evidence="2" id="KW-1185">Reference proteome</keyword>
<evidence type="ECO:0000313" key="1">
    <source>
        <dbReference type="EMBL" id="RPA57514.1"/>
    </source>
</evidence>
<evidence type="ECO:0000313" key="2">
    <source>
        <dbReference type="Proteomes" id="UP000267536"/>
    </source>
</evidence>